<evidence type="ECO:0000256" key="1">
    <source>
        <dbReference type="SAM" id="Phobius"/>
    </source>
</evidence>
<evidence type="ECO:0000313" key="2">
    <source>
        <dbReference type="EMBL" id="OMP83058.1"/>
    </source>
</evidence>
<protein>
    <recommendedName>
        <fullName evidence="4">Nad dependent epimerase dehydratase</fullName>
    </recommendedName>
</protein>
<reference evidence="2 3" key="1">
    <citation type="submission" date="2017-01" db="EMBL/GenBank/DDBJ databases">
        <title>Draft genome sequence of Diplodia seriata F98.1, a fungal species involved in grapevine trunk diseases.</title>
        <authorList>
            <person name="Robert-Siegwald G."/>
            <person name="Vallet J."/>
            <person name="Abou-Mansour E."/>
            <person name="Xu J."/>
            <person name="Rey P."/>
            <person name="Bertsch C."/>
            <person name="Rego C."/>
            <person name="Larignon P."/>
            <person name="Fontaine F."/>
            <person name="Lebrun M.-H."/>
        </authorList>
    </citation>
    <scope>NUCLEOTIDE SEQUENCE [LARGE SCALE GENOMIC DNA]</scope>
    <source>
        <strain evidence="2 3">F98.1</strain>
    </source>
</reference>
<name>A0A1S8B6N9_9PEZI</name>
<dbReference type="SUPFAM" id="SSF52540">
    <property type="entry name" value="P-loop containing nucleoside triphosphate hydrolases"/>
    <property type="match status" value="1"/>
</dbReference>
<keyword evidence="1" id="KW-1133">Transmembrane helix</keyword>
<dbReference type="Gene3D" id="3.40.50.300">
    <property type="entry name" value="P-loop containing nucleotide triphosphate hydrolases"/>
    <property type="match status" value="1"/>
</dbReference>
<gene>
    <name evidence="2" type="ORF">BK809_0004439</name>
</gene>
<dbReference type="Pfam" id="PF17784">
    <property type="entry name" value="Sulfotransfer_4"/>
    <property type="match status" value="1"/>
</dbReference>
<evidence type="ECO:0008006" key="4">
    <source>
        <dbReference type="Google" id="ProtNLM"/>
    </source>
</evidence>
<dbReference type="AlphaFoldDB" id="A0A1S8B6N9"/>
<sequence>MAPKPYTRRPRTDIFTPNDSDIDRRLCRRVVPMRLLALGLGRTGTASLREALQILGLDPTYHMLCASTENPPDCLLWSEALAAKYDGDGVFGQEQWDQLLGHCQAVCDWPAVAFSKELMEAYPDAKVLLTTRDVDSWYQSTLGTVNWRANDPELRMLAKWDWGASQYYPMLHKFWTNFFRGSFEKNGKQVFNEYYAEMRALVPPERLLEYHISEGWGPLCEFLDVPVPKVPFPHVNDTGGFVARCRARNRAQMYNVIFRAAVVGGGCIAGMWACYLTLH</sequence>
<keyword evidence="1" id="KW-0812">Transmembrane</keyword>
<keyword evidence="1" id="KW-0472">Membrane</keyword>
<dbReference type="EMBL" id="MSZU01000111">
    <property type="protein sequence ID" value="OMP83058.1"/>
    <property type="molecule type" value="Genomic_DNA"/>
</dbReference>
<accession>A0A1S8B6N9</accession>
<feature type="transmembrane region" description="Helical" evidence="1">
    <location>
        <begin position="256"/>
        <end position="278"/>
    </location>
</feature>
<dbReference type="InterPro" id="IPR027417">
    <property type="entry name" value="P-loop_NTPase"/>
</dbReference>
<proteinExistence type="predicted"/>
<comment type="caution">
    <text evidence="2">The sequence shown here is derived from an EMBL/GenBank/DDBJ whole genome shotgun (WGS) entry which is preliminary data.</text>
</comment>
<dbReference type="STRING" id="420778.A0A1S8B6N9"/>
<dbReference type="PANTHER" id="PTHR36978:SF4">
    <property type="entry name" value="P-LOOP CONTAINING NUCLEOSIDE TRIPHOSPHATE HYDROLASE PROTEIN"/>
    <property type="match status" value="1"/>
</dbReference>
<dbReference type="Proteomes" id="UP000190776">
    <property type="component" value="Unassembled WGS sequence"/>
</dbReference>
<dbReference type="InterPro" id="IPR040632">
    <property type="entry name" value="Sulfotransfer_4"/>
</dbReference>
<dbReference type="PANTHER" id="PTHR36978">
    <property type="entry name" value="P-LOOP CONTAINING NUCLEOTIDE TRIPHOSPHATE HYDROLASE"/>
    <property type="match status" value="1"/>
</dbReference>
<dbReference type="OrthoDB" id="408152at2759"/>
<organism evidence="2 3">
    <name type="scientific">Diplodia seriata</name>
    <dbReference type="NCBI Taxonomy" id="420778"/>
    <lineage>
        <taxon>Eukaryota</taxon>
        <taxon>Fungi</taxon>
        <taxon>Dikarya</taxon>
        <taxon>Ascomycota</taxon>
        <taxon>Pezizomycotina</taxon>
        <taxon>Dothideomycetes</taxon>
        <taxon>Dothideomycetes incertae sedis</taxon>
        <taxon>Botryosphaeriales</taxon>
        <taxon>Botryosphaeriaceae</taxon>
        <taxon>Diplodia</taxon>
    </lineage>
</organism>
<evidence type="ECO:0000313" key="3">
    <source>
        <dbReference type="Proteomes" id="UP000190776"/>
    </source>
</evidence>